<feature type="compositionally biased region" description="Polar residues" evidence="1">
    <location>
        <begin position="1295"/>
        <end position="1304"/>
    </location>
</feature>
<evidence type="ECO:0000313" key="3">
    <source>
        <dbReference type="EMBL" id="EMC93922.1"/>
    </source>
</evidence>
<dbReference type="RefSeq" id="XP_007678931.1">
    <property type="nucleotide sequence ID" value="XM_007680741.1"/>
</dbReference>
<feature type="region of interest" description="Disordered" evidence="1">
    <location>
        <begin position="1295"/>
        <end position="1322"/>
    </location>
</feature>
<keyword evidence="4" id="KW-1185">Reference proteome</keyword>
<feature type="domain" description="C2H2-type" evidence="2">
    <location>
        <begin position="144"/>
        <end position="170"/>
    </location>
</feature>
<gene>
    <name evidence="3" type="ORF">BAUCODRAFT_214432</name>
</gene>
<sequence>MDDRDEGKWPKEHERDSDRAGAFSAEPRTTFPYDHSREVEGSPVPLVAMQDFGSYATQGEPTLNISMHPEPPSTISLQGDPLAYSELKPPSVVSKDEVARRGSRASEDARSSNIAPTPTNITTSVGHGDLEIPFVQVQNSDGTWSCAVAGCTRSRRYVRPSDLAKHQRVHDPMYKLHCSYCDFIAMFPSHMREHVGTKHFGRVYICPAEGCGASFGMYANLVGTGRHMSKYHPEVAKPTEATCRRYLHEPVTSMTDEGYYSLDKTPASTVAPGDDVDIEEDHRSIYSDNRRTGLDASTTNKLIRAFSDEVSQDLGPDLEAEDVSEALPELLYILSKLLQCDRNAPAELASTFVRQQRDNIAPRVIVRAEAEARESYSTIKAFDVDSWISGVGGTKDEPGERPADEADVNDLSDEVISEVTFPEQVEAVRNYVRKSAGYRWLLVRTRLAASMMQTGSEFQDLERELVGLCVSHGPSLKIRLGWSPTGFIRNQYSQTAEISIATAISYNGFGETLEALEVTKYVKRMWPTYGDFVLACVDNAVYGNHEKQNDMSVNLSQAADGMGSLILTTIEDELLAEVDGDPVAVFEMIAILAWLGAACRLPTHLAGPSYCTISLVPPSDECAFHQIRYHEHALSETGTAASDEGASHGIVDQSYPSTQDEPRSPDSHTSAHANDCWLAMIKNPSIVKGFPIARRYNSEKGMETSLDIMIALSRARWATIFDGMTVLRGFCTLLVAVQMHCDSVFWHYVLSGDLQPLLYSEAHKYCQPDRHAVAPSELQGLRHFIGWTPVAYSRIGTRDAIHSIYDVNYTGDDNLTKPGYALDGVTVGFSHYVTGSSKISVGNRDTPLTYSLAREYEMQVDHAANLFVIFYDCEARRAWMLDGREALLYLSRGFLSSPHALPRRNGFSERVVDQFIHRDHMIEGRRTAREILLQKQNREIKIYEGFTFEQLVSRFYETIWQMRSHVPKLQAAQRVNTTDLKKKFMHALEGFGFADTVSLNFPVRSRYARLGRSGKEWCRFVNTTGTVNILGKGFGQILGSLDNCRRCKELPGGPDFLATFASLLEDIARQCEGVTAAHLKLMQNLYWNRPNEHFATTACGCTQLGARCGEAILELHAIPATTRSKFQPGLHHMHADAAVIIGRKCDICTRTASAPGNSTERYNDTAHGGTTPDSGIGSSQGSVSTPTPSMSDPKSVALSVSCSRSGRDSTNDFDAQVGEKDTTRSDTLEQQLSGGLQPSTTDTRSYRQPSLDIESALTQVSLDDLQTELERRKAVQECTAHYRWAAMAQDASNALRSNVASNSAEEMHSERKRKRVLSPTPN</sequence>
<dbReference type="KEGG" id="bcom:BAUCODRAFT_214432"/>
<name>M2LIC6_BAUPA</name>
<reference evidence="3 4" key="1">
    <citation type="journal article" date="2012" name="PLoS Pathog.">
        <title>Diverse lifestyles and strategies of plant pathogenesis encoded in the genomes of eighteen Dothideomycetes fungi.</title>
        <authorList>
            <person name="Ohm R.A."/>
            <person name="Feau N."/>
            <person name="Henrissat B."/>
            <person name="Schoch C.L."/>
            <person name="Horwitz B.A."/>
            <person name="Barry K.W."/>
            <person name="Condon B.J."/>
            <person name="Copeland A.C."/>
            <person name="Dhillon B."/>
            <person name="Glaser F."/>
            <person name="Hesse C.N."/>
            <person name="Kosti I."/>
            <person name="LaButti K."/>
            <person name="Lindquist E.A."/>
            <person name="Lucas S."/>
            <person name="Salamov A.A."/>
            <person name="Bradshaw R.E."/>
            <person name="Ciuffetti L."/>
            <person name="Hamelin R.C."/>
            <person name="Kema G.H.J."/>
            <person name="Lawrence C."/>
            <person name="Scott J.A."/>
            <person name="Spatafora J.W."/>
            <person name="Turgeon B.G."/>
            <person name="de Wit P.J.G.M."/>
            <person name="Zhong S."/>
            <person name="Goodwin S.B."/>
            <person name="Grigoriev I.V."/>
        </authorList>
    </citation>
    <scope>NUCLEOTIDE SEQUENCE [LARGE SCALE GENOMIC DNA]</scope>
    <source>
        <strain evidence="3 4">UAMH 10762</strain>
    </source>
</reference>
<evidence type="ECO:0000313" key="4">
    <source>
        <dbReference type="Proteomes" id="UP000011761"/>
    </source>
</evidence>
<dbReference type="eggNOG" id="ENOG502RR6X">
    <property type="taxonomic scope" value="Eukaryota"/>
</dbReference>
<dbReference type="EMBL" id="KB445559">
    <property type="protein sequence ID" value="EMC93922.1"/>
    <property type="molecule type" value="Genomic_DNA"/>
</dbReference>
<feature type="compositionally biased region" description="Polar residues" evidence="1">
    <location>
        <begin position="1171"/>
        <end position="1204"/>
    </location>
</feature>
<dbReference type="OrthoDB" id="1577640at2759"/>
<dbReference type="InterPro" id="IPR036236">
    <property type="entry name" value="Znf_C2H2_sf"/>
</dbReference>
<feature type="compositionally biased region" description="Polar residues" evidence="1">
    <location>
        <begin position="1228"/>
        <end position="1246"/>
    </location>
</feature>
<feature type="compositionally biased region" description="Basic and acidic residues" evidence="1">
    <location>
        <begin position="1"/>
        <end position="19"/>
    </location>
</feature>
<dbReference type="SUPFAM" id="SSF57667">
    <property type="entry name" value="beta-beta-alpha zinc fingers"/>
    <property type="match status" value="1"/>
</dbReference>
<feature type="region of interest" description="Disordered" evidence="1">
    <location>
        <begin position="1156"/>
        <end position="1246"/>
    </location>
</feature>
<dbReference type="Gene3D" id="3.30.160.60">
    <property type="entry name" value="Classic Zinc Finger"/>
    <property type="match status" value="1"/>
</dbReference>
<feature type="compositionally biased region" description="Basic and acidic residues" evidence="1">
    <location>
        <begin position="1217"/>
        <end position="1227"/>
    </location>
</feature>
<proteinExistence type="predicted"/>
<dbReference type="GeneID" id="19109770"/>
<feature type="compositionally biased region" description="Basic and acidic residues" evidence="1">
    <location>
        <begin position="94"/>
        <end position="110"/>
    </location>
</feature>
<dbReference type="OMA" id="MRQTWPS"/>
<evidence type="ECO:0000259" key="2">
    <source>
        <dbReference type="SMART" id="SM00355"/>
    </source>
</evidence>
<feature type="domain" description="C2H2-type" evidence="2">
    <location>
        <begin position="204"/>
        <end position="232"/>
    </location>
</feature>
<dbReference type="HOGENOM" id="CLU_259760_0_0_1"/>
<dbReference type="SMART" id="SM00355">
    <property type="entry name" value="ZnF_C2H2"/>
    <property type="match status" value="3"/>
</dbReference>
<feature type="region of interest" description="Disordered" evidence="1">
    <location>
        <begin position="638"/>
        <end position="671"/>
    </location>
</feature>
<protein>
    <recommendedName>
        <fullName evidence="2">C2H2-type domain-containing protein</fullName>
    </recommendedName>
</protein>
<feature type="domain" description="C2H2-type" evidence="2">
    <location>
        <begin position="176"/>
        <end position="199"/>
    </location>
</feature>
<feature type="region of interest" description="Disordered" evidence="1">
    <location>
        <begin position="93"/>
        <end position="122"/>
    </location>
</feature>
<dbReference type="Proteomes" id="UP000011761">
    <property type="component" value="Unassembled WGS sequence"/>
</dbReference>
<accession>M2LIC6</accession>
<dbReference type="InterPro" id="IPR013087">
    <property type="entry name" value="Znf_C2H2_type"/>
</dbReference>
<evidence type="ECO:0000256" key="1">
    <source>
        <dbReference type="SAM" id="MobiDB-lite"/>
    </source>
</evidence>
<feature type="compositionally biased region" description="Polar residues" evidence="1">
    <location>
        <begin position="111"/>
        <end position="122"/>
    </location>
</feature>
<feature type="region of interest" description="Disordered" evidence="1">
    <location>
        <begin position="1"/>
        <end position="39"/>
    </location>
</feature>
<organism evidence="3 4">
    <name type="scientific">Baudoinia panamericana (strain UAMH 10762)</name>
    <name type="common">Angels' share fungus</name>
    <name type="synonym">Baudoinia compniacensis (strain UAMH 10762)</name>
    <dbReference type="NCBI Taxonomy" id="717646"/>
    <lineage>
        <taxon>Eukaryota</taxon>
        <taxon>Fungi</taxon>
        <taxon>Dikarya</taxon>
        <taxon>Ascomycota</taxon>
        <taxon>Pezizomycotina</taxon>
        <taxon>Dothideomycetes</taxon>
        <taxon>Dothideomycetidae</taxon>
        <taxon>Mycosphaerellales</taxon>
        <taxon>Teratosphaeriaceae</taxon>
        <taxon>Baudoinia</taxon>
    </lineage>
</organism>